<name>A0AA88RBM1_9ASTE</name>
<keyword evidence="3" id="KW-1185">Reference proteome</keyword>
<dbReference type="AlphaFoldDB" id="A0AA88RBM1"/>
<dbReference type="GO" id="GO:0003824">
    <property type="term" value="F:catalytic activity"/>
    <property type="evidence" value="ECO:0007669"/>
    <property type="project" value="InterPro"/>
</dbReference>
<comment type="caution">
    <text evidence="2">The sequence shown here is derived from an EMBL/GenBank/DDBJ whole genome shotgun (WGS) entry which is preliminary data.</text>
</comment>
<evidence type="ECO:0000313" key="2">
    <source>
        <dbReference type="EMBL" id="KAK2986298.1"/>
    </source>
</evidence>
<accession>A0AA88RBM1</accession>
<gene>
    <name evidence="2" type="ORF">RJ640_021867</name>
</gene>
<evidence type="ECO:0000313" key="3">
    <source>
        <dbReference type="Proteomes" id="UP001187471"/>
    </source>
</evidence>
<dbReference type="Proteomes" id="UP001187471">
    <property type="component" value="Unassembled WGS sequence"/>
</dbReference>
<dbReference type="PANTHER" id="PTHR35218:SF9">
    <property type="entry name" value="ENDONUCLEASE_EXONUCLEASE_PHOSPHATASE DOMAIN-CONTAINING PROTEIN"/>
    <property type="match status" value="1"/>
</dbReference>
<sequence>MTALIWNVRGAGNKRFKNNFRQLFQEFKPYIVALMETKVEFQTMNGFFENFGLSSSSIIDPQGRSGGIWVLWNPQEVTVTPIQTHRQVVHIEVKKNNSDNWFFSAVYGSPHQATRAELWENLYDFVDSFSSPWVAAGDFNDYSGQSERRSFTPFNDFQRCQTFNNNLSNCGLMDLGSRGPKLTWDNGRQGFANTKERLDRAVANSDWRIKFPEATVTNLPRAFNDYDWVHQKYFISAKFAGQATKSSPE</sequence>
<dbReference type="Gene3D" id="3.60.10.10">
    <property type="entry name" value="Endonuclease/exonuclease/phosphatase"/>
    <property type="match status" value="1"/>
</dbReference>
<dbReference type="PANTHER" id="PTHR35218">
    <property type="entry name" value="RNASE H DOMAIN-CONTAINING PROTEIN"/>
    <property type="match status" value="1"/>
</dbReference>
<reference evidence="2" key="1">
    <citation type="submission" date="2022-12" db="EMBL/GenBank/DDBJ databases">
        <title>Draft genome assemblies for two species of Escallonia (Escalloniales).</title>
        <authorList>
            <person name="Chanderbali A."/>
            <person name="Dervinis C."/>
            <person name="Anghel I."/>
            <person name="Soltis D."/>
            <person name="Soltis P."/>
            <person name="Zapata F."/>
        </authorList>
    </citation>
    <scope>NUCLEOTIDE SEQUENCE</scope>
    <source>
        <strain evidence="2">UCBG92.1500</strain>
        <tissue evidence="2">Leaf</tissue>
    </source>
</reference>
<dbReference type="EMBL" id="JAVXUO010001073">
    <property type="protein sequence ID" value="KAK2986298.1"/>
    <property type="molecule type" value="Genomic_DNA"/>
</dbReference>
<dbReference type="Pfam" id="PF03372">
    <property type="entry name" value="Exo_endo_phos"/>
    <property type="match status" value="1"/>
</dbReference>
<proteinExistence type="predicted"/>
<dbReference type="InterPro" id="IPR005135">
    <property type="entry name" value="Endo/exonuclease/phosphatase"/>
</dbReference>
<organism evidence="2 3">
    <name type="scientific">Escallonia rubra</name>
    <dbReference type="NCBI Taxonomy" id="112253"/>
    <lineage>
        <taxon>Eukaryota</taxon>
        <taxon>Viridiplantae</taxon>
        <taxon>Streptophyta</taxon>
        <taxon>Embryophyta</taxon>
        <taxon>Tracheophyta</taxon>
        <taxon>Spermatophyta</taxon>
        <taxon>Magnoliopsida</taxon>
        <taxon>eudicotyledons</taxon>
        <taxon>Gunneridae</taxon>
        <taxon>Pentapetalae</taxon>
        <taxon>asterids</taxon>
        <taxon>campanulids</taxon>
        <taxon>Escalloniales</taxon>
        <taxon>Escalloniaceae</taxon>
        <taxon>Escallonia</taxon>
    </lineage>
</organism>
<dbReference type="SUPFAM" id="SSF56219">
    <property type="entry name" value="DNase I-like"/>
    <property type="match status" value="1"/>
</dbReference>
<dbReference type="InterPro" id="IPR036691">
    <property type="entry name" value="Endo/exonu/phosph_ase_sf"/>
</dbReference>
<protein>
    <recommendedName>
        <fullName evidence="1">Endonuclease/exonuclease/phosphatase domain-containing protein</fullName>
    </recommendedName>
</protein>
<feature type="domain" description="Endonuclease/exonuclease/phosphatase" evidence="1">
    <location>
        <begin position="6"/>
        <end position="214"/>
    </location>
</feature>
<evidence type="ECO:0000259" key="1">
    <source>
        <dbReference type="Pfam" id="PF03372"/>
    </source>
</evidence>